<feature type="compositionally biased region" description="Polar residues" evidence="1">
    <location>
        <begin position="143"/>
        <end position="167"/>
    </location>
</feature>
<comment type="caution">
    <text evidence="3">The sequence shown here is derived from an EMBL/GenBank/DDBJ whole genome shotgun (WGS) entry which is preliminary data.</text>
</comment>
<reference evidence="3" key="1">
    <citation type="submission" date="2022-07" db="EMBL/GenBank/DDBJ databases">
        <title>Phylogenomic reconstructions and comparative analyses of Kickxellomycotina fungi.</title>
        <authorList>
            <person name="Reynolds N.K."/>
            <person name="Stajich J.E."/>
            <person name="Barry K."/>
            <person name="Grigoriev I.V."/>
            <person name="Crous P."/>
            <person name="Smith M.E."/>
        </authorList>
    </citation>
    <scope>NUCLEOTIDE SEQUENCE</scope>
    <source>
        <strain evidence="3">NBRC 105413</strain>
    </source>
</reference>
<dbReference type="AlphaFoldDB" id="A0A9W8CH83"/>
<feature type="compositionally biased region" description="Low complexity" evidence="1">
    <location>
        <begin position="168"/>
        <end position="185"/>
    </location>
</feature>
<feature type="signal peptide" evidence="2">
    <location>
        <begin position="1"/>
        <end position="22"/>
    </location>
</feature>
<gene>
    <name evidence="3" type="ORF">LPJ64_004516</name>
</gene>
<proteinExistence type="predicted"/>
<feature type="region of interest" description="Disordered" evidence="1">
    <location>
        <begin position="223"/>
        <end position="249"/>
    </location>
</feature>
<keyword evidence="4" id="KW-1185">Reference proteome</keyword>
<evidence type="ECO:0000256" key="1">
    <source>
        <dbReference type="SAM" id="MobiDB-lite"/>
    </source>
</evidence>
<evidence type="ECO:0000256" key="2">
    <source>
        <dbReference type="SAM" id="SignalP"/>
    </source>
</evidence>
<accession>A0A9W8CH83</accession>
<dbReference type="EMBL" id="JANBOH010000225">
    <property type="protein sequence ID" value="KAJ1643737.1"/>
    <property type="molecule type" value="Genomic_DNA"/>
</dbReference>
<protein>
    <submittedName>
        <fullName evidence="3">Uncharacterized protein</fullName>
    </submittedName>
</protein>
<name>A0A9W8CH83_9FUNG</name>
<feature type="chain" id="PRO_5040733992" evidence="2">
    <location>
        <begin position="23"/>
        <end position="393"/>
    </location>
</feature>
<evidence type="ECO:0000313" key="4">
    <source>
        <dbReference type="Proteomes" id="UP001145021"/>
    </source>
</evidence>
<dbReference type="Proteomes" id="UP001145021">
    <property type="component" value="Unassembled WGS sequence"/>
</dbReference>
<sequence length="393" mass="40867">MRIFSFSLVSLLALSTIANGSAQDEPSSATASDSAIVQTSATATITSAATSSANGFSIVLPFGTIVFTKFPFFITIAHAGTKTSTPTPLAPVTKPLVQMNICDATGSTKFPDSCLQLASETPSASAAMKKHKKRGLFDVIKQSDISEQQESKESGSISDMVQTSMPTSPLENSLSQSSQESAAADSELNDIAWSGIDSAESSSLSMSKETGIFDIPKGNFLLTPDSESERPAAAAATAAASVPSSNAEQSGLWPTTLIFIESSITVNLEDSLSKHVVTEAEESAATGRNPWIEKSSSALVPLSELQSAIVSAQLSSIVSAKGFLSASAQDNDFADPIGMQKGLVVTECVSGMMRCAPDNLSFDTCLFGKWGTIRACAKGTSCITLPEHSIACA</sequence>
<organism evidence="3 4">
    <name type="scientific">Coemansia asiatica</name>
    <dbReference type="NCBI Taxonomy" id="1052880"/>
    <lineage>
        <taxon>Eukaryota</taxon>
        <taxon>Fungi</taxon>
        <taxon>Fungi incertae sedis</taxon>
        <taxon>Zoopagomycota</taxon>
        <taxon>Kickxellomycotina</taxon>
        <taxon>Kickxellomycetes</taxon>
        <taxon>Kickxellales</taxon>
        <taxon>Kickxellaceae</taxon>
        <taxon>Coemansia</taxon>
    </lineage>
</organism>
<feature type="region of interest" description="Disordered" evidence="1">
    <location>
        <begin position="140"/>
        <end position="185"/>
    </location>
</feature>
<keyword evidence="2" id="KW-0732">Signal</keyword>
<evidence type="ECO:0000313" key="3">
    <source>
        <dbReference type="EMBL" id="KAJ1643737.1"/>
    </source>
</evidence>